<dbReference type="Pfam" id="PF00571">
    <property type="entry name" value="CBS"/>
    <property type="match status" value="2"/>
</dbReference>
<feature type="domain" description="CBS" evidence="3">
    <location>
        <begin position="92"/>
        <end position="148"/>
    </location>
</feature>
<dbReference type="InterPro" id="IPR000644">
    <property type="entry name" value="CBS_dom"/>
</dbReference>
<organism evidence="4 5">
    <name type="scientific">Acidiferrobacter thiooxydans</name>
    <dbReference type="NCBI Taxonomy" id="163359"/>
    <lineage>
        <taxon>Bacteria</taxon>
        <taxon>Pseudomonadati</taxon>
        <taxon>Pseudomonadota</taxon>
        <taxon>Gammaproteobacteria</taxon>
        <taxon>Acidiferrobacterales</taxon>
        <taxon>Acidiferrobacteraceae</taxon>
        <taxon>Acidiferrobacter</taxon>
    </lineage>
</organism>
<sequence length="168" mass="18905">MLVKDVMTTNVRTARGDTRIRDVAILMCFHRISGLPVVNDDGAIVGVISEKDVLRAMYPKVDEALRLAQTPHFEELEAEYRDVLNLHVDSLMSKRVFTVAPTDPILRAVSVMFAHKIRRIPVADHGRLVGILSIGDVHKAIFKETFDREFGHEHAQLGDVQDKRLVSP</sequence>
<evidence type="ECO:0000256" key="1">
    <source>
        <dbReference type="ARBA" id="ARBA00023122"/>
    </source>
</evidence>
<dbReference type="PANTHER" id="PTHR43080">
    <property type="entry name" value="CBS DOMAIN-CONTAINING PROTEIN CBSX3, MITOCHONDRIAL"/>
    <property type="match status" value="1"/>
</dbReference>
<evidence type="ECO:0000256" key="2">
    <source>
        <dbReference type="PROSITE-ProRule" id="PRU00703"/>
    </source>
</evidence>
<feature type="domain" description="CBS" evidence="3">
    <location>
        <begin position="7"/>
        <end position="63"/>
    </location>
</feature>
<proteinExistence type="predicted"/>
<dbReference type="InterPro" id="IPR046342">
    <property type="entry name" value="CBS_dom_sf"/>
</dbReference>
<evidence type="ECO:0000313" key="4">
    <source>
        <dbReference type="EMBL" id="RCN58749.1"/>
    </source>
</evidence>
<dbReference type="CDD" id="cd04586">
    <property type="entry name" value="CBS_pair_BON_assoc"/>
    <property type="match status" value="1"/>
</dbReference>
<dbReference type="SUPFAM" id="SSF54631">
    <property type="entry name" value="CBS-domain pair"/>
    <property type="match status" value="1"/>
</dbReference>
<name>A0A368HJX0_9GAMM</name>
<dbReference type="PANTHER" id="PTHR43080:SF2">
    <property type="entry name" value="CBS DOMAIN-CONTAINING PROTEIN"/>
    <property type="match status" value="1"/>
</dbReference>
<protein>
    <submittedName>
        <fullName evidence="4">CBS domain-containing protein</fullName>
    </submittedName>
</protein>
<evidence type="ECO:0000259" key="3">
    <source>
        <dbReference type="PROSITE" id="PS51371"/>
    </source>
</evidence>
<evidence type="ECO:0000313" key="5">
    <source>
        <dbReference type="Proteomes" id="UP000253250"/>
    </source>
</evidence>
<gene>
    <name evidence="4" type="ORF">C4900_03005</name>
</gene>
<dbReference type="AlphaFoldDB" id="A0A368HJX0"/>
<dbReference type="SMART" id="SM00116">
    <property type="entry name" value="CBS"/>
    <property type="match status" value="2"/>
</dbReference>
<dbReference type="RefSeq" id="WP_083996103.1">
    <property type="nucleotide sequence ID" value="NZ_CP080624.1"/>
</dbReference>
<dbReference type="PROSITE" id="PS51371">
    <property type="entry name" value="CBS"/>
    <property type="match status" value="2"/>
</dbReference>
<keyword evidence="1 2" id="KW-0129">CBS domain</keyword>
<dbReference type="EMBL" id="PSYR01000001">
    <property type="protein sequence ID" value="RCN58749.1"/>
    <property type="molecule type" value="Genomic_DNA"/>
</dbReference>
<dbReference type="OrthoDB" id="9793295at2"/>
<dbReference type="InterPro" id="IPR051257">
    <property type="entry name" value="Diverse_CBS-Domain"/>
</dbReference>
<dbReference type="Proteomes" id="UP000253250">
    <property type="component" value="Unassembled WGS sequence"/>
</dbReference>
<comment type="caution">
    <text evidence="4">The sequence shown here is derived from an EMBL/GenBank/DDBJ whole genome shotgun (WGS) entry which is preliminary data.</text>
</comment>
<dbReference type="Gene3D" id="3.10.580.10">
    <property type="entry name" value="CBS-domain"/>
    <property type="match status" value="1"/>
</dbReference>
<reference evidence="4 5" key="1">
    <citation type="submission" date="2018-02" db="EMBL/GenBank/DDBJ databases">
        <title>Insights into the biology of acidophilic members of the Acidiferrobacteraceae family derived from comparative genomic analyses.</title>
        <authorList>
            <person name="Issotta F."/>
            <person name="Thyssen C."/>
            <person name="Mena C."/>
            <person name="Moya A."/>
            <person name="Bellenberg S."/>
            <person name="Sproer C."/>
            <person name="Covarrubias P.C."/>
            <person name="Sand W."/>
            <person name="Quatrini R."/>
            <person name="Vera M."/>
        </authorList>
    </citation>
    <scope>NUCLEOTIDE SEQUENCE [LARGE SCALE GENOMIC DNA]</scope>
    <source>
        <strain evidence="5">m-1</strain>
    </source>
</reference>
<accession>A0A368HJX0</accession>
<keyword evidence="5" id="KW-1185">Reference proteome</keyword>